<feature type="non-terminal residue" evidence="1">
    <location>
        <position position="83"/>
    </location>
</feature>
<organism evidence="1 2">
    <name type="scientific">Lentinula lateritia</name>
    <dbReference type="NCBI Taxonomy" id="40482"/>
    <lineage>
        <taxon>Eukaryota</taxon>
        <taxon>Fungi</taxon>
        <taxon>Dikarya</taxon>
        <taxon>Basidiomycota</taxon>
        <taxon>Agaricomycotina</taxon>
        <taxon>Agaricomycetes</taxon>
        <taxon>Agaricomycetidae</taxon>
        <taxon>Agaricales</taxon>
        <taxon>Marasmiineae</taxon>
        <taxon>Omphalotaceae</taxon>
        <taxon>Lentinula</taxon>
    </lineage>
</organism>
<comment type="caution">
    <text evidence="1">The sequence shown here is derived from an EMBL/GenBank/DDBJ whole genome shotgun (WGS) entry which is preliminary data.</text>
</comment>
<evidence type="ECO:0000313" key="1">
    <source>
        <dbReference type="EMBL" id="KAJ4475953.1"/>
    </source>
</evidence>
<dbReference type="EMBL" id="JANVFS010000021">
    <property type="protein sequence ID" value="KAJ4475953.1"/>
    <property type="molecule type" value="Genomic_DNA"/>
</dbReference>
<protein>
    <submittedName>
        <fullName evidence="1">Uncharacterized protein</fullName>
    </submittedName>
</protein>
<gene>
    <name evidence="1" type="ORF">C8J55DRAFT_405673</name>
</gene>
<dbReference type="Proteomes" id="UP001150238">
    <property type="component" value="Unassembled WGS sequence"/>
</dbReference>
<reference evidence="1" key="2">
    <citation type="journal article" date="2023" name="Proc. Natl. Acad. Sci. U.S.A.">
        <title>A global phylogenomic analysis of the shiitake genus Lentinula.</title>
        <authorList>
            <person name="Sierra-Patev S."/>
            <person name="Min B."/>
            <person name="Naranjo-Ortiz M."/>
            <person name="Looney B."/>
            <person name="Konkel Z."/>
            <person name="Slot J.C."/>
            <person name="Sakamoto Y."/>
            <person name="Steenwyk J.L."/>
            <person name="Rokas A."/>
            <person name="Carro J."/>
            <person name="Camarero S."/>
            <person name="Ferreira P."/>
            <person name="Molpeceres G."/>
            <person name="Ruiz-Duenas F.J."/>
            <person name="Serrano A."/>
            <person name="Henrissat B."/>
            <person name="Drula E."/>
            <person name="Hughes K.W."/>
            <person name="Mata J.L."/>
            <person name="Ishikawa N.K."/>
            <person name="Vargas-Isla R."/>
            <person name="Ushijima S."/>
            <person name="Smith C.A."/>
            <person name="Donoghue J."/>
            <person name="Ahrendt S."/>
            <person name="Andreopoulos W."/>
            <person name="He G."/>
            <person name="LaButti K."/>
            <person name="Lipzen A."/>
            <person name="Ng V."/>
            <person name="Riley R."/>
            <person name="Sandor L."/>
            <person name="Barry K."/>
            <person name="Martinez A.T."/>
            <person name="Xiao Y."/>
            <person name="Gibbons J.G."/>
            <person name="Terashima K."/>
            <person name="Grigoriev I.V."/>
            <person name="Hibbett D."/>
        </authorList>
    </citation>
    <scope>NUCLEOTIDE SEQUENCE</scope>
    <source>
        <strain evidence="1">Sp2 HRB7682 ss15</strain>
    </source>
</reference>
<feature type="non-terminal residue" evidence="1">
    <location>
        <position position="1"/>
    </location>
</feature>
<reference evidence="1" key="1">
    <citation type="submission" date="2022-08" db="EMBL/GenBank/DDBJ databases">
        <authorList>
            <consortium name="DOE Joint Genome Institute"/>
            <person name="Min B."/>
            <person name="Riley R."/>
            <person name="Sierra-Patev S."/>
            <person name="Naranjo-Ortiz M."/>
            <person name="Looney B."/>
            <person name="Konkel Z."/>
            <person name="Slot J.C."/>
            <person name="Sakamoto Y."/>
            <person name="Steenwyk J.L."/>
            <person name="Rokas A."/>
            <person name="Carro J."/>
            <person name="Camarero S."/>
            <person name="Ferreira P."/>
            <person name="Molpeceres G."/>
            <person name="Ruiz-Duenas F.J."/>
            <person name="Serrano A."/>
            <person name="Henrissat B."/>
            <person name="Drula E."/>
            <person name="Hughes K.W."/>
            <person name="Mata J.L."/>
            <person name="Ishikawa N.K."/>
            <person name="Vargas-Isla R."/>
            <person name="Ushijima S."/>
            <person name="Smith C.A."/>
            <person name="Ahrendt S."/>
            <person name="Andreopoulos W."/>
            <person name="He G."/>
            <person name="Labutti K."/>
            <person name="Lipzen A."/>
            <person name="Ng V."/>
            <person name="Sandor L."/>
            <person name="Barry K."/>
            <person name="Martinez A.T."/>
            <person name="Xiao Y."/>
            <person name="Gibbons J.G."/>
            <person name="Terashima K."/>
            <person name="Hibbett D.S."/>
            <person name="Grigoriev I.V."/>
        </authorList>
    </citation>
    <scope>NUCLEOTIDE SEQUENCE</scope>
    <source>
        <strain evidence="1">Sp2 HRB7682 ss15</strain>
    </source>
</reference>
<name>A0A9W9A6X4_9AGAR</name>
<sequence>GTRQIRNSDIVEIDFKVLIDGGKRLHSSLLNAITAQIQSEAEVAGESPEFCVLSSWLGPLIDGTHKENALTGTVDMHIAQAVS</sequence>
<proteinExistence type="predicted"/>
<accession>A0A9W9A6X4</accession>
<dbReference type="AlphaFoldDB" id="A0A9W9A6X4"/>
<evidence type="ECO:0000313" key="2">
    <source>
        <dbReference type="Proteomes" id="UP001150238"/>
    </source>
</evidence>